<accession>A0AAD4TF64</accession>
<organism evidence="2 3">
    <name type="scientific">Papaver atlanticum</name>
    <dbReference type="NCBI Taxonomy" id="357466"/>
    <lineage>
        <taxon>Eukaryota</taxon>
        <taxon>Viridiplantae</taxon>
        <taxon>Streptophyta</taxon>
        <taxon>Embryophyta</taxon>
        <taxon>Tracheophyta</taxon>
        <taxon>Spermatophyta</taxon>
        <taxon>Magnoliopsida</taxon>
        <taxon>Ranunculales</taxon>
        <taxon>Papaveraceae</taxon>
        <taxon>Papaveroideae</taxon>
        <taxon>Papaver</taxon>
    </lineage>
</organism>
<comment type="caution">
    <text evidence="2">The sequence shown here is derived from an EMBL/GenBank/DDBJ whole genome shotgun (WGS) entry which is preliminary data.</text>
</comment>
<evidence type="ECO:0000313" key="2">
    <source>
        <dbReference type="EMBL" id="KAI3954272.1"/>
    </source>
</evidence>
<name>A0AAD4TF64_9MAGN</name>
<proteinExistence type="predicted"/>
<reference evidence="2" key="1">
    <citation type="submission" date="2022-04" db="EMBL/GenBank/DDBJ databases">
        <title>A functionally conserved STORR gene fusion in Papaver species that diverged 16.8 million years ago.</title>
        <authorList>
            <person name="Catania T."/>
        </authorList>
    </citation>
    <scope>NUCLEOTIDE SEQUENCE</scope>
    <source>
        <strain evidence="2">S-188037</strain>
    </source>
</reference>
<keyword evidence="3" id="KW-1185">Reference proteome</keyword>
<feature type="non-terminal residue" evidence="2">
    <location>
        <position position="1"/>
    </location>
</feature>
<evidence type="ECO:0000313" key="3">
    <source>
        <dbReference type="Proteomes" id="UP001202328"/>
    </source>
</evidence>
<sequence length="124" mass="14307">VKEVKEPLNDCEIKEGKRKELGNGSEDDHGPEMVDMPLPNHEVRVVDNGTYRNVDNVPVRNVDNGKKWFDDSDFEDFLAAANLEVPELFPKLEHELQVIADDRIEEGLEFPDKTAFKKHLRKYC</sequence>
<evidence type="ECO:0000256" key="1">
    <source>
        <dbReference type="SAM" id="MobiDB-lite"/>
    </source>
</evidence>
<dbReference type="EMBL" id="JAJJMB010002020">
    <property type="protein sequence ID" value="KAI3954272.1"/>
    <property type="molecule type" value="Genomic_DNA"/>
</dbReference>
<feature type="region of interest" description="Disordered" evidence="1">
    <location>
        <begin position="1"/>
        <end position="37"/>
    </location>
</feature>
<protein>
    <submittedName>
        <fullName evidence="2">Uncharacterized protein</fullName>
    </submittedName>
</protein>
<dbReference type="AlphaFoldDB" id="A0AAD4TF64"/>
<gene>
    <name evidence="2" type="ORF">MKW98_018096</name>
</gene>
<dbReference type="Proteomes" id="UP001202328">
    <property type="component" value="Unassembled WGS sequence"/>
</dbReference>
<feature type="non-terminal residue" evidence="2">
    <location>
        <position position="124"/>
    </location>
</feature>
<feature type="compositionally biased region" description="Basic and acidic residues" evidence="1">
    <location>
        <begin position="1"/>
        <end position="32"/>
    </location>
</feature>